<reference evidence="4 5" key="1">
    <citation type="submission" date="2010-03" db="EMBL/GenBank/DDBJ databases">
        <title>Complete sequence of Sideroxydans lithotrophicus ES-1.</title>
        <authorList>
            <consortium name="US DOE Joint Genome Institute"/>
            <person name="Lucas S."/>
            <person name="Copeland A."/>
            <person name="Lapidus A."/>
            <person name="Cheng J.-F."/>
            <person name="Bruce D."/>
            <person name="Goodwin L."/>
            <person name="Pitluck S."/>
            <person name="Munk A.C."/>
            <person name="Detter J.C."/>
            <person name="Han C."/>
            <person name="Tapia R."/>
            <person name="Larimer F."/>
            <person name="Land M."/>
            <person name="Hauser L."/>
            <person name="Kyrpides N."/>
            <person name="Ivanova N."/>
            <person name="Emerson D."/>
            <person name="Woyke T."/>
        </authorList>
    </citation>
    <scope>NUCLEOTIDE SEQUENCE [LARGE SCALE GENOMIC DNA]</scope>
    <source>
        <strain evidence="4 5">ES-1</strain>
    </source>
</reference>
<accession>D5CPI4</accession>
<evidence type="ECO:0000313" key="5">
    <source>
        <dbReference type="Proteomes" id="UP000001625"/>
    </source>
</evidence>
<feature type="domain" description="Coenzyme Q-binding protein COQ10 START" evidence="3">
    <location>
        <begin position="52"/>
        <end position="139"/>
    </location>
</feature>
<gene>
    <name evidence="4" type="ordered locus">Slit_2754</name>
</gene>
<dbReference type="InterPro" id="IPR023393">
    <property type="entry name" value="START-like_dom_sf"/>
</dbReference>
<keyword evidence="2" id="KW-0732">Signal</keyword>
<evidence type="ECO:0000259" key="3">
    <source>
        <dbReference type="Pfam" id="PF03364"/>
    </source>
</evidence>
<proteinExistence type="inferred from homology"/>
<dbReference type="HOGENOM" id="CLU_096459_0_0_4"/>
<dbReference type="KEGG" id="slt:Slit_2754"/>
<dbReference type="InterPro" id="IPR005031">
    <property type="entry name" value="COQ10_START"/>
</dbReference>
<feature type="chain" id="PRO_5003070421" evidence="2">
    <location>
        <begin position="18"/>
        <end position="197"/>
    </location>
</feature>
<keyword evidence="5" id="KW-1185">Reference proteome</keyword>
<dbReference type="Proteomes" id="UP000001625">
    <property type="component" value="Chromosome"/>
</dbReference>
<dbReference type="STRING" id="580332.Slit_2754"/>
<dbReference type="SUPFAM" id="SSF55961">
    <property type="entry name" value="Bet v1-like"/>
    <property type="match status" value="1"/>
</dbReference>
<dbReference type="Pfam" id="PF03364">
    <property type="entry name" value="Polyketide_cyc"/>
    <property type="match status" value="1"/>
</dbReference>
<dbReference type="RefSeq" id="WP_013030877.1">
    <property type="nucleotide sequence ID" value="NC_013959.1"/>
</dbReference>
<dbReference type="eggNOG" id="ENOG50344GN">
    <property type="taxonomic scope" value="Bacteria"/>
</dbReference>
<dbReference type="OrthoDB" id="9132148at2"/>
<dbReference type="EMBL" id="CP001965">
    <property type="protein sequence ID" value="ADE12979.1"/>
    <property type="molecule type" value="Genomic_DNA"/>
</dbReference>
<sequence precursor="true">MMKRVLFGLLLVTAASAWPDSRYPGLQVEVKRDGSLYTFIASFDTTLTRCAAYRYLTDYEAAKALPDVVESLALRESANKVRVERTADEHVLFFHVRLHSVMEYTEKPFDSVEFTQLSGDSKMFRGDWIIEPNRLGSTLKFHGTWQPDTLIPLFIIDHFAKNGLLDSFSDMAQLAERRKDILSARCEGQQAASNAIE</sequence>
<evidence type="ECO:0000313" key="4">
    <source>
        <dbReference type="EMBL" id="ADE12979.1"/>
    </source>
</evidence>
<feature type="signal peptide" evidence="2">
    <location>
        <begin position="1"/>
        <end position="17"/>
    </location>
</feature>
<dbReference type="Gene3D" id="3.30.530.20">
    <property type="match status" value="1"/>
</dbReference>
<comment type="similarity">
    <text evidence="1">Belongs to the ribosome association toxin RatA family.</text>
</comment>
<evidence type="ECO:0000256" key="1">
    <source>
        <dbReference type="ARBA" id="ARBA00008918"/>
    </source>
</evidence>
<organism evidence="4 5">
    <name type="scientific">Sideroxydans lithotrophicus (strain ES-1)</name>
    <dbReference type="NCBI Taxonomy" id="580332"/>
    <lineage>
        <taxon>Bacteria</taxon>
        <taxon>Pseudomonadati</taxon>
        <taxon>Pseudomonadota</taxon>
        <taxon>Betaproteobacteria</taxon>
        <taxon>Nitrosomonadales</taxon>
        <taxon>Gallionellaceae</taxon>
        <taxon>Sideroxydans</taxon>
    </lineage>
</organism>
<evidence type="ECO:0000256" key="2">
    <source>
        <dbReference type="SAM" id="SignalP"/>
    </source>
</evidence>
<name>D5CPI4_SIDLE</name>
<dbReference type="AlphaFoldDB" id="D5CPI4"/>
<protein>
    <submittedName>
        <fullName evidence="4">Cyclase/dehydrase</fullName>
    </submittedName>
</protein>